<dbReference type="Pfam" id="PF08448">
    <property type="entry name" value="PAS_4"/>
    <property type="match status" value="1"/>
</dbReference>
<dbReference type="Gene3D" id="1.10.287.130">
    <property type="match status" value="1"/>
</dbReference>
<evidence type="ECO:0000256" key="5">
    <source>
        <dbReference type="ARBA" id="ARBA00022741"/>
    </source>
</evidence>
<keyword evidence="8" id="KW-0902">Two-component regulatory system</keyword>
<proteinExistence type="predicted"/>
<dbReference type="AlphaFoldDB" id="A0AAJ5VWL4"/>
<dbReference type="CDD" id="cd00082">
    <property type="entry name" value="HisKA"/>
    <property type="match status" value="1"/>
</dbReference>
<dbReference type="InterPro" id="IPR036890">
    <property type="entry name" value="HATPase_C_sf"/>
</dbReference>
<evidence type="ECO:0000256" key="8">
    <source>
        <dbReference type="ARBA" id="ARBA00023012"/>
    </source>
</evidence>
<dbReference type="SMART" id="SM00387">
    <property type="entry name" value="HATPase_c"/>
    <property type="match status" value="1"/>
</dbReference>
<dbReference type="InterPro" id="IPR035965">
    <property type="entry name" value="PAS-like_dom_sf"/>
</dbReference>
<dbReference type="Pfam" id="PF02518">
    <property type="entry name" value="HATPase_c"/>
    <property type="match status" value="1"/>
</dbReference>
<gene>
    <name evidence="10" type="ORF">P0Y65_08320</name>
</gene>
<evidence type="ECO:0000256" key="6">
    <source>
        <dbReference type="ARBA" id="ARBA00022777"/>
    </source>
</evidence>
<dbReference type="CDD" id="cd00130">
    <property type="entry name" value="PAS"/>
    <property type="match status" value="1"/>
</dbReference>
<evidence type="ECO:0000256" key="3">
    <source>
        <dbReference type="ARBA" id="ARBA00022553"/>
    </source>
</evidence>
<keyword evidence="4" id="KW-0808">Transferase</keyword>
<evidence type="ECO:0000256" key="2">
    <source>
        <dbReference type="ARBA" id="ARBA00012438"/>
    </source>
</evidence>
<dbReference type="GO" id="GO:0000155">
    <property type="term" value="F:phosphorelay sensor kinase activity"/>
    <property type="evidence" value="ECO:0007669"/>
    <property type="project" value="InterPro"/>
</dbReference>
<dbReference type="Gene3D" id="3.30.565.10">
    <property type="entry name" value="Histidine kinase-like ATPase, C-terminal domain"/>
    <property type="match status" value="1"/>
</dbReference>
<evidence type="ECO:0000313" key="11">
    <source>
        <dbReference type="Proteomes" id="UP001217476"/>
    </source>
</evidence>
<keyword evidence="7 10" id="KW-0067">ATP-binding</keyword>
<dbReference type="PROSITE" id="PS50109">
    <property type="entry name" value="HIS_KIN"/>
    <property type="match status" value="1"/>
</dbReference>
<reference evidence="10" key="1">
    <citation type="submission" date="2023-03" db="EMBL/GenBank/DDBJ databases">
        <title>Andean soil-derived lignocellulolytic bacterial consortium as a source of novel taxa and putative plastic-active enzymes.</title>
        <authorList>
            <person name="Diaz-Garcia L."/>
            <person name="Chuvochina M."/>
            <person name="Feuerriegel G."/>
            <person name="Bunk B."/>
            <person name="Sproer C."/>
            <person name="Streit W.R."/>
            <person name="Rodriguez L.M."/>
            <person name="Overmann J."/>
            <person name="Jimenez D.J."/>
        </authorList>
    </citation>
    <scope>NUCLEOTIDE SEQUENCE</scope>
    <source>
        <strain evidence="10">MAG 4196</strain>
    </source>
</reference>
<dbReference type="SMART" id="SM00388">
    <property type="entry name" value="HisKA"/>
    <property type="match status" value="1"/>
</dbReference>
<dbReference type="EMBL" id="CP119312">
    <property type="protein sequence ID" value="WEK06236.1"/>
    <property type="molecule type" value="Genomic_DNA"/>
</dbReference>
<sequence length="381" mass="41558">MNAIEAASPSSMIETVPSTAVLQALPQPIIVCSEDRQITFVNYAAEAFFGASLSVLTRQRLDDLIAFGSPIIGLVETVAARRAPMTEYRVRVGSSRFGDERIADVFASPLSDNDGRVALLIQERTMADKIDRQMVSRGAARSVTGLASMLAHEIKNPLSGIRGAAQLLEQTVSSDEIPLARLIREETDRIVHLIDRVEVFGDERPMEREPINIHVVLDRVKLLARNGVARGIAFSEEYDPSLPPVFGNRDQLIQVFLNLVKNASEALERTQKPEIRLTTAFRPGIRISVTGVSERISLPLEIVIEDNGPGVPHDLLPFLFDPFVTTKTNGSGLGLALVAKIVGDHGGVIDCDSRPGRTRFRILLPVASGAFQAPIEEEVAQ</sequence>
<dbReference type="SUPFAM" id="SSF55785">
    <property type="entry name" value="PYP-like sensor domain (PAS domain)"/>
    <property type="match status" value="1"/>
</dbReference>
<dbReference type="Proteomes" id="UP001217476">
    <property type="component" value="Chromosome"/>
</dbReference>
<dbReference type="EC" id="2.7.13.3" evidence="2"/>
<name>A0AAJ5VWL4_9HYPH</name>
<dbReference type="PRINTS" id="PR00344">
    <property type="entry name" value="BCTRLSENSOR"/>
</dbReference>
<dbReference type="Gene3D" id="3.30.450.20">
    <property type="entry name" value="PAS domain"/>
    <property type="match status" value="1"/>
</dbReference>
<protein>
    <recommendedName>
        <fullName evidence="2">histidine kinase</fullName>
        <ecNumber evidence="2">2.7.13.3</ecNumber>
    </recommendedName>
</protein>
<dbReference type="SUPFAM" id="SSF47384">
    <property type="entry name" value="Homodimeric domain of signal transducing histidine kinase"/>
    <property type="match status" value="1"/>
</dbReference>
<dbReference type="InterPro" id="IPR013656">
    <property type="entry name" value="PAS_4"/>
</dbReference>
<dbReference type="InterPro" id="IPR000014">
    <property type="entry name" value="PAS"/>
</dbReference>
<dbReference type="InterPro" id="IPR004358">
    <property type="entry name" value="Sig_transdc_His_kin-like_C"/>
</dbReference>
<keyword evidence="3" id="KW-0597">Phosphoprotein</keyword>
<evidence type="ECO:0000256" key="7">
    <source>
        <dbReference type="ARBA" id="ARBA00022840"/>
    </source>
</evidence>
<organism evidence="10 11">
    <name type="scientific">Candidatus Devosia phytovorans</name>
    <dbReference type="NCBI Taxonomy" id="3121372"/>
    <lineage>
        <taxon>Bacteria</taxon>
        <taxon>Pseudomonadati</taxon>
        <taxon>Pseudomonadota</taxon>
        <taxon>Alphaproteobacteria</taxon>
        <taxon>Hyphomicrobiales</taxon>
        <taxon>Devosiaceae</taxon>
        <taxon>Devosia</taxon>
    </lineage>
</organism>
<dbReference type="InterPro" id="IPR036097">
    <property type="entry name" value="HisK_dim/P_sf"/>
</dbReference>
<evidence type="ECO:0000313" key="10">
    <source>
        <dbReference type="EMBL" id="WEK06236.1"/>
    </source>
</evidence>
<dbReference type="SUPFAM" id="SSF55874">
    <property type="entry name" value="ATPase domain of HSP90 chaperone/DNA topoisomerase II/histidine kinase"/>
    <property type="match status" value="1"/>
</dbReference>
<dbReference type="InterPro" id="IPR003594">
    <property type="entry name" value="HATPase_dom"/>
</dbReference>
<comment type="catalytic activity">
    <reaction evidence="1">
        <text>ATP + protein L-histidine = ADP + protein N-phospho-L-histidine.</text>
        <dbReference type="EC" id="2.7.13.3"/>
    </reaction>
</comment>
<dbReference type="Pfam" id="PF00512">
    <property type="entry name" value="HisKA"/>
    <property type="match status" value="1"/>
</dbReference>
<evidence type="ECO:0000256" key="4">
    <source>
        <dbReference type="ARBA" id="ARBA00022679"/>
    </source>
</evidence>
<keyword evidence="6" id="KW-0418">Kinase</keyword>
<dbReference type="PANTHER" id="PTHR43065">
    <property type="entry name" value="SENSOR HISTIDINE KINASE"/>
    <property type="match status" value="1"/>
</dbReference>
<dbReference type="InterPro" id="IPR005467">
    <property type="entry name" value="His_kinase_dom"/>
</dbReference>
<dbReference type="PANTHER" id="PTHR43065:SF10">
    <property type="entry name" value="PEROXIDE STRESS-ACTIVATED HISTIDINE KINASE MAK3"/>
    <property type="match status" value="1"/>
</dbReference>
<dbReference type="InterPro" id="IPR003661">
    <property type="entry name" value="HisK_dim/P_dom"/>
</dbReference>
<evidence type="ECO:0000256" key="1">
    <source>
        <dbReference type="ARBA" id="ARBA00000085"/>
    </source>
</evidence>
<accession>A0AAJ5VWL4</accession>
<feature type="domain" description="Histidine kinase" evidence="9">
    <location>
        <begin position="149"/>
        <end position="368"/>
    </location>
</feature>
<evidence type="ECO:0000259" key="9">
    <source>
        <dbReference type="PROSITE" id="PS50109"/>
    </source>
</evidence>
<keyword evidence="5" id="KW-0547">Nucleotide-binding</keyword>
<dbReference type="GO" id="GO:0005524">
    <property type="term" value="F:ATP binding"/>
    <property type="evidence" value="ECO:0007669"/>
    <property type="project" value="UniProtKB-KW"/>
</dbReference>